<feature type="compositionally biased region" description="Gly residues" evidence="3">
    <location>
        <begin position="39"/>
        <end position="53"/>
    </location>
</feature>
<dbReference type="AlphaFoldDB" id="A0AAW0WDA3"/>
<evidence type="ECO:0000313" key="5">
    <source>
        <dbReference type="EMBL" id="KAK8730170.1"/>
    </source>
</evidence>
<comment type="caution">
    <text evidence="2">Lacks conserved residue(s) required for the propagation of feature annotation.</text>
</comment>
<evidence type="ECO:0000256" key="1">
    <source>
        <dbReference type="ARBA" id="ARBA00023157"/>
    </source>
</evidence>
<dbReference type="Pfam" id="PF00530">
    <property type="entry name" value="SRCR"/>
    <property type="match status" value="1"/>
</dbReference>
<evidence type="ECO:0000256" key="3">
    <source>
        <dbReference type="SAM" id="MobiDB-lite"/>
    </source>
</evidence>
<keyword evidence="6" id="KW-1185">Reference proteome</keyword>
<protein>
    <recommendedName>
        <fullName evidence="4">SRCR domain-containing protein</fullName>
    </recommendedName>
</protein>
<dbReference type="Proteomes" id="UP001445076">
    <property type="component" value="Unassembled WGS sequence"/>
</dbReference>
<proteinExistence type="predicted"/>
<gene>
    <name evidence="5" type="ORF">OTU49_008124</name>
</gene>
<keyword evidence="1 2" id="KW-1015">Disulfide bond</keyword>
<dbReference type="PANTHER" id="PTHR48071:SF26">
    <property type="entry name" value="ANTIGEN WC1.1-LIKE"/>
    <property type="match status" value="1"/>
</dbReference>
<dbReference type="InterPro" id="IPR001190">
    <property type="entry name" value="SRCR"/>
</dbReference>
<feature type="compositionally biased region" description="Gly residues" evidence="3">
    <location>
        <begin position="1"/>
        <end position="26"/>
    </location>
</feature>
<dbReference type="PROSITE" id="PS50287">
    <property type="entry name" value="SRCR_2"/>
    <property type="match status" value="1"/>
</dbReference>
<reference evidence="5 6" key="1">
    <citation type="journal article" date="2024" name="BMC Genomics">
        <title>Genome assembly of redclaw crayfish (Cherax quadricarinatus) provides insights into its immune adaptation and hypoxia tolerance.</title>
        <authorList>
            <person name="Liu Z."/>
            <person name="Zheng J."/>
            <person name="Li H."/>
            <person name="Fang K."/>
            <person name="Wang S."/>
            <person name="He J."/>
            <person name="Zhou D."/>
            <person name="Weng S."/>
            <person name="Chi M."/>
            <person name="Gu Z."/>
            <person name="He J."/>
            <person name="Li F."/>
            <person name="Wang M."/>
        </authorList>
    </citation>
    <scope>NUCLEOTIDE SEQUENCE [LARGE SCALE GENOMIC DNA]</scope>
    <source>
        <strain evidence="5">ZL_2023a</strain>
    </source>
</reference>
<dbReference type="Gene3D" id="3.10.250.10">
    <property type="entry name" value="SRCR-like domain"/>
    <property type="match status" value="1"/>
</dbReference>
<evidence type="ECO:0000313" key="6">
    <source>
        <dbReference type="Proteomes" id="UP001445076"/>
    </source>
</evidence>
<dbReference type="SUPFAM" id="SSF56487">
    <property type="entry name" value="SRCR-like"/>
    <property type="match status" value="1"/>
</dbReference>
<dbReference type="SMART" id="SM00202">
    <property type="entry name" value="SR"/>
    <property type="match status" value="1"/>
</dbReference>
<dbReference type="EMBL" id="JARKIK010000065">
    <property type="protein sequence ID" value="KAK8730170.1"/>
    <property type="molecule type" value="Genomic_DNA"/>
</dbReference>
<feature type="disulfide bond" evidence="2">
    <location>
        <begin position="208"/>
        <end position="218"/>
    </location>
</feature>
<comment type="caution">
    <text evidence="5">The sequence shown here is derived from an EMBL/GenBank/DDBJ whole genome shotgun (WGS) entry which is preliminary data.</text>
</comment>
<accession>A0AAW0WDA3</accession>
<feature type="non-terminal residue" evidence="5">
    <location>
        <position position="1"/>
    </location>
</feature>
<dbReference type="GO" id="GO:0016020">
    <property type="term" value="C:membrane"/>
    <property type="evidence" value="ECO:0007669"/>
    <property type="project" value="InterPro"/>
</dbReference>
<organism evidence="5 6">
    <name type="scientific">Cherax quadricarinatus</name>
    <name type="common">Australian red claw crayfish</name>
    <dbReference type="NCBI Taxonomy" id="27406"/>
    <lineage>
        <taxon>Eukaryota</taxon>
        <taxon>Metazoa</taxon>
        <taxon>Ecdysozoa</taxon>
        <taxon>Arthropoda</taxon>
        <taxon>Crustacea</taxon>
        <taxon>Multicrustacea</taxon>
        <taxon>Malacostraca</taxon>
        <taxon>Eumalacostraca</taxon>
        <taxon>Eucarida</taxon>
        <taxon>Decapoda</taxon>
        <taxon>Pleocyemata</taxon>
        <taxon>Astacidea</taxon>
        <taxon>Parastacoidea</taxon>
        <taxon>Parastacidae</taxon>
        <taxon>Cherax</taxon>
    </lineage>
</organism>
<feature type="region of interest" description="Disordered" evidence="3">
    <location>
        <begin position="1"/>
        <end position="63"/>
    </location>
</feature>
<sequence>GNWNSTGGGNWNSTGGGNWNSTGGGNWNSTGGRNVNSSTGGGVGSGPAGGMGGNQSANGSATAGGLSTAFSAGTDQGSSGFDTLDPTQMNSLLNSLKNSAKNPSTSMLHEASGLTIKLDLSSLHLGNMKQEVVDGNIVVTGQVVVYDILRQQNSSVCKDSDWSEEEAMVVCKILFGQTSQVVVEDAQPTSEFYNDPSIPEVKLDKFQCHGDESDLLMCTHRWDTDQCKVKELAGVKCVLGKQDSVQANQY</sequence>
<evidence type="ECO:0000256" key="2">
    <source>
        <dbReference type="PROSITE-ProRule" id="PRU00196"/>
    </source>
</evidence>
<feature type="compositionally biased region" description="Low complexity" evidence="3">
    <location>
        <begin position="27"/>
        <end position="38"/>
    </location>
</feature>
<dbReference type="PANTHER" id="PTHR48071">
    <property type="entry name" value="SRCR DOMAIN-CONTAINING PROTEIN"/>
    <property type="match status" value="1"/>
</dbReference>
<dbReference type="InterPro" id="IPR036772">
    <property type="entry name" value="SRCR-like_dom_sf"/>
</dbReference>
<name>A0AAW0WDA3_CHEQU</name>
<feature type="domain" description="SRCR" evidence="4">
    <location>
        <begin position="130"/>
        <end position="238"/>
    </location>
</feature>
<evidence type="ECO:0000259" key="4">
    <source>
        <dbReference type="PROSITE" id="PS50287"/>
    </source>
</evidence>